<evidence type="ECO:0000313" key="2">
    <source>
        <dbReference type="EMBL" id="ATZ56186.1"/>
    </source>
</evidence>
<dbReference type="AlphaFoldDB" id="A0A384K019"/>
<reference evidence="2 3" key="3">
    <citation type="journal article" date="2017" name="Mol. Plant Pathol.">
        <title>A gapless genome sequence of the fungus Botrytis cinerea.</title>
        <authorList>
            <person name="Van Kan J.A."/>
            <person name="Stassen J.H."/>
            <person name="Mosbach A."/>
            <person name="Van Der Lee T.A."/>
            <person name="Faino L."/>
            <person name="Farmer A.D."/>
            <person name="Papasotiriou D.G."/>
            <person name="Zhou S."/>
            <person name="Seidl M.F."/>
            <person name="Cottam E."/>
            <person name="Edel D."/>
            <person name="Hahn M."/>
            <person name="Schwartz D.C."/>
            <person name="Dietrich R.A."/>
            <person name="Widdison S."/>
            <person name="Scalliet G."/>
        </authorList>
    </citation>
    <scope>NUCLEOTIDE SEQUENCE [LARGE SCALE GENOMIC DNA]</scope>
    <source>
        <strain evidence="2 3">B05.10</strain>
    </source>
</reference>
<proteinExistence type="predicted"/>
<evidence type="ECO:0000256" key="1">
    <source>
        <dbReference type="SAM" id="MobiDB-lite"/>
    </source>
</evidence>
<accession>A0A384K019</accession>
<gene>
    <name evidence="2" type="ORF">BCIN_13g00350</name>
</gene>
<name>A0A384K019_BOTFB</name>
<dbReference type="OrthoDB" id="3504804at2759"/>
<reference evidence="2 3" key="2">
    <citation type="journal article" date="2012" name="Eukaryot. Cell">
        <title>Genome update of Botrytis cinerea strains B05.10 and T4.</title>
        <authorList>
            <person name="Staats M."/>
            <person name="van Kan J.A."/>
        </authorList>
    </citation>
    <scope>NUCLEOTIDE SEQUENCE [LARGE SCALE GENOMIC DNA]</scope>
    <source>
        <strain evidence="2 3">B05.10</strain>
    </source>
</reference>
<dbReference type="KEGG" id="bfu:BCIN_13g00350"/>
<keyword evidence="3" id="KW-1185">Reference proteome</keyword>
<dbReference type="Proteomes" id="UP000001798">
    <property type="component" value="Chromosome 13"/>
</dbReference>
<sequence length="553" mass="62986">MSHSNSTLDPLLFQEKEQNKKTNTSSQEIPFIKQEQEEEYMHHPHSMHLNNTPDSKHEDGHESGPYSSFSAEKHGIRNNSNHLPDPQEYQYSRGQDLSLAQSGSFRSPEEYDQYVGDLTSLQRYQTGPSDIFQSSSPQESLQTGGSESFRIYLPSTGLEPASSDINRSSDEFYYHTGDLPQARTYQYQLTHDQSPAGQVLPIRQSDNQNVVDNEYYSSQAYNDSPASQVPEPALDLDEYPVLQPGLITMNPPTPPTAQEICYLQSWIPRNQPEIEKFYAARPGLSRPIFGGSSKQDQLDIVIRQMLVEHGAISDERKSIHDRYDQLGAILIGRFRAKNPDHASELQRYGKFAFSSPAITQALPYPYRLPPSGIFNHYNQSSGNNYEKMGSPDVEAVKKWGGIRKQTNNKGVYHEVLHRRRTMLGAKFHPESKRLMALPYSTGETLSDRDILQLARLSPYQRHLRASKFFNERGEFYTRHVRFTEMPDDYLRREGLLRSWIPRKAGDRPRNSIERAARAAQLGLTGDDKLIADAAAERLRRAASEKNMRKSKAA</sequence>
<protein>
    <submittedName>
        <fullName evidence="2">Uncharacterized protein</fullName>
    </submittedName>
</protein>
<reference evidence="2 3" key="1">
    <citation type="journal article" date="2011" name="PLoS Genet.">
        <title>Genomic analysis of the necrotrophic fungal pathogens Sclerotinia sclerotiorum and Botrytis cinerea.</title>
        <authorList>
            <person name="Amselem J."/>
            <person name="Cuomo C.A."/>
            <person name="van Kan J.A."/>
            <person name="Viaud M."/>
            <person name="Benito E.P."/>
            <person name="Couloux A."/>
            <person name="Coutinho P.M."/>
            <person name="de Vries R.P."/>
            <person name="Dyer P.S."/>
            <person name="Fillinger S."/>
            <person name="Fournier E."/>
            <person name="Gout L."/>
            <person name="Hahn M."/>
            <person name="Kohn L."/>
            <person name="Lapalu N."/>
            <person name="Plummer K.M."/>
            <person name="Pradier J.M."/>
            <person name="Quevillon E."/>
            <person name="Sharon A."/>
            <person name="Simon A."/>
            <person name="ten Have A."/>
            <person name="Tudzynski B."/>
            <person name="Tudzynski P."/>
            <person name="Wincker P."/>
            <person name="Andrew M."/>
            <person name="Anthouard V."/>
            <person name="Beever R.E."/>
            <person name="Beffa R."/>
            <person name="Benoit I."/>
            <person name="Bouzid O."/>
            <person name="Brault B."/>
            <person name="Chen Z."/>
            <person name="Choquer M."/>
            <person name="Collemare J."/>
            <person name="Cotton P."/>
            <person name="Danchin E.G."/>
            <person name="Da Silva C."/>
            <person name="Gautier A."/>
            <person name="Giraud C."/>
            <person name="Giraud T."/>
            <person name="Gonzalez C."/>
            <person name="Grossetete S."/>
            <person name="Guldener U."/>
            <person name="Henrissat B."/>
            <person name="Howlett B.J."/>
            <person name="Kodira C."/>
            <person name="Kretschmer M."/>
            <person name="Lappartient A."/>
            <person name="Leroch M."/>
            <person name="Levis C."/>
            <person name="Mauceli E."/>
            <person name="Neuveglise C."/>
            <person name="Oeser B."/>
            <person name="Pearson M."/>
            <person name="Poulain J."/>
            <person name="Poussereau N."/>
            <person name="Quesneville H."/>
            <person name="Rascle C."/>
            <person name="Schumacher J."/>
            <person name="Segurens B."/>
            <person name="Sexton A."/>
            <person name="Silva E."/>
            <person name="Sirven C."/>
            <person name="Soanes D.M."/>
            <person name="Talbot N.J."/>
            <person name="Templeton M."/>
            <person name="Yandava C."/>
            <person name="Yarden O."/>
            <person name="Zeng Q."/>
            <person name="Rollins J.A."/>
            <person name="Lebrun M.H."/>
            <person name="Dickman M."/>
        </authorList>
    </citation>
    <scope>NUCLEOTIDE SEQUENCE [LARGE SCALE GENOMIC DNA]</scope>
    <source>
        <strain evidence="2 3">B05.10</strain>
    </source>
</reference>
<dbReference type="GeneID" id="5427971"/>
<dbReference type="VEuPathDB" id="FungiDB:Bcin13g00350"/>
<organism evidence="2 3">
    <name type="scientific">Botryotinia fuckeliana (strain B05.10)</name>
    <name type="common">Noble rot fungus</name>
    <name type="synonym">Botrytis cinerea</name>
    <dbReference type="NCBI Taxonomy" id="332648"/>
    <lineage>
        <taxon>Eukaryota</taxon>
        <taxon>Fungi</taxon>
        <taxon>Dikarya</taxon>
        <taxon>Ascomycota</taxon>
        <taxon>Pezizomycotina</taxon>
        <taxon>Leotiomycetes</taxon>
        <taxon>Helotiales</taxon>
        <taxon>Sclerotiniaceae</taxon>
        <taxon>Botrytis</taxon>
    </lineage>
</organism>
<dbReference type="EMBL" id="CP009817">
    <property type="protein sequence ID" value="ATZ56186.1"/>
    <property type="molecule type" value="Genomic_DNA"/>
</dbReference>
<dbReference type="RefSeq" id="XP_024552420.1">
    <property type="nucleotide sequence ID" value="XM_024696607.1"/>
</dbReference>
<feature type="region of interest" description="Disordered" evidence="1">
    <location>
        <begin position="1"/>
        <end position="89"/>
    </location>
</feature>
<evidence type="ECO:0000313" key="3">
    <source>
        <dbReference type="Proteomes" id="UP000001798"/>
    </source>
</evidence>